<dbReference type="InterPro" id="IPR012334">
    <property type="entry name" value="Pectin_lyas_fold"/>
</dbReference>
<feature type="transmembrane region" description="Helical" evidence="1">
    <location>
        <begin position="710"/>
        <end position="732"/>
    </location>
</feature>
<reference evidence="3" key="1">
    <citation type="submission" date="2021-01" db="UniProtKB">
        <authorList>
            <consortium name="EnsemblMetazoa"/>
        </authorList>
    </citation>
    <scope>IDENTIFICATION</scope>
</reference>
<dbReference type="Proteomes" id="UP000594262">
    <property type="component" value="Unplaced"/>
</dbReference>
<feature type="transmembrane region" description="Helical" evidence="1">
    <location>
        <begin position="952"/>
        <end position="969"/>
    </location>
</feature>
<protein>
    <submittedName>
        <fullName evidence="3">Uncharacterized protein</fullName>
    </submittedName>
</protein>
<dbReference type="AlphaFoldDB" id="A0A7M6DJV9"/>
<evidence type="ECO:0000313" key="3">
    <source>
        <dbReference type="EnsemblMetazoa" id="CLYHEMP013438.1"/>
    </source>
</evidence>
<evidence type="ECO:0000256" key="2">
    <source>
        <dbReference type="SAM" id="SignalP"/>
    </source>
</evidence>
<dbReference type="EnsemblMetazoa" id="CLYHEMT013438.1">
    <property type="protein sequence ID" value="CLYHEMP013438.1"/>
    <property type="gene ID" value="CLYHEMG013438"/>
</dbReference>
<feature type="transmembrane region" description="Helical" evidence="1">
    <location>
        <begin position="821"/>
        <end position="840"/>
    </location>
</feature>
<keyword evidence="1" id="KW-0812">Transmembrane</keyword>
<sequence>MTPKSIAMTYLLWIFIMLVKSKESFQILTTQSSCDSNQSTKIYIDPQYDQCTSQDSKTVNCPSLYAAYHSTKLFDNTCIILKNSVESYPLNVSILIHSSINFAIQSQNQTSNIDCQGKPYNISITHCSNINFKGISFTNCPSFSNEDSILTFDHSINIQLTNIIFHGNESQNILIKDCGNVGMNSLKANRIRILYQDVYASSGDIQISNSNFSSGNNQFPSEGAKAAETRYGKGGGISMFLMNDINNTLINISQCRFDGNSAIYGGGLYLYLEKGTFNNRLTLNETYFTNNNSSTSGGALYIADFSSSPDSNQIIICNSNFTNNFCDFNAGGSAIYAYNGYLKFLGNNRIEQNNGTAMVLGATESYINGNLTLANNSGKYGGAAFLYKCARFKITPTSNIVFSNNKASRDGGAMFVFHFFKKKSCKCFFAPQNRTSFTGSINFTYNTAAVYGRHLYSSTMKLCQQLNFNDTHKERIFFTGEPLNAVSTAADKFTLVSSQWRNIVPGFYFKPEINITNEKDQIVKSQVQMIRKIRNTSEDLDNSTNGFGLLNKNTYVVGPDHTINVALQGQSSQNYTLDFYVSSELGELTQNLTVKLSKCPPLYYLHQNKCKCNASGFIAKCTSDNALHMLPNCWISPQGNSYACPVDYCAICSEQSKLSTIQKYCTHNFTQPCDVTRNQASRLCSQCRKNHSTTIGGRQCADCRGTNNHYWTPILAIVIVTLFLLFIAASNYTTYASFYLPLILFYQLVTLVMTTTNSLGNFSVFLFTIFHGDDRFMYPFCFIDGLDDLHKIWVRFISAALWVILYGVLCFISARVFQNQMNLKLAVLRSWPIVFLLYYIDIMKFSVNALKGMTIDDRMCVFNYAEEEFNGQRHRPLFWCSIITTSCTGLMMLGIFMLKVYCKRNQTIHEYVHIEAKSLDSIVSRRKIILIFGFYTLYVTLFTLIMELTGTNALLLILSITFTGIFVYKQPYQSKLYNYYEILVYVDFMIIGILSNNPDNEHSAMDNYTSTFVEVLIVFPFVGCLVCMLITYFGTWKSNQQNLGNTRSHLIPSRVMESL</sequence>
<dbReference type="PANTHER" id="PTHR32158">
    <property type="entry name" value="RING-TYPE DOMAIN-CONTAINING PROTEIN"/>
    <property type="match status" value="1"/>
</dbReference>
<feature type="chain" id="PRO_5029551766" evidence="2">
    <location>
        <begin position="25"/>
        <end position="1059"/>
    </location>
</feature>
<keyword evidence="2" id="KW-0732">Signal</keyword>
<dbReference type="Gene3D" id="2.160.20.10">
    <property type="entry name" value="Single-stranded right-handed beta-helix, Pectin lyase-like"/>
    <property type="match status" value="1"/>
</dbReference>
<keyword evidence="1" id="KW-0472">Membrane</keyword>
<dbReference type="GeneID" id="136822612"/>
<dbReference type="SUPFAM" id="SSF51126">
    <property type="entry name" value="Pectin lyase-like"/>
    <property type="match status" value="1"/>
</dbReference>
<organism evidence="3 4">
    <name type="scientific">Clytia hemisphaerica</name>
    <dbReference type="NCBI Taxonomy" id="252671"/>
    <lineage>
        <taxon>Eukaryota</taxon>
        <taxon>Metazoa</taxon>
        <taxon>Cnidaria</taxon>
        <taxon>Hydrozoa</taxon>
        <taxon>Hydroidolina</taxon>
        <taxon>Leptothecata</taxon>
        <taxon>Obeliida</taxon>
        <taxon>Clytiidae</taxon>
        <taxon>Clytia</taxon>
    </lineage>
</organism>
<name>A0A7M6DJV9_9CNID</name>
<feature type="transmembrane region" description="Helical" evidence="1">
    <location>
        <begin position="876"/>
        <end position="898"/>
    </location>
</feature>
<feature type="signal peptide" evidence="2">
    <location>
        <begin position="1"/>
        <end position="24"/>
    </location>
</feature>
<feature type="transmembrane region" description="Helical" evidence="1">
    <location>
        <begin position="792"/>
        <end position="814"/>
    </location>
</feature>
<accession>A0A7M6DJV9</accession>
<proteinExistence type="predicted"/>
<dbReference type="InterPro" id="IPR011050">
    <property type="entry name" value="Pectin_lyase_fold/virulence"/>
</dbReference>
<evidence type="ECO:0000313" key="4">
    <source>
        <dbReference type="Proteomes" id="UP000594262"/>
    </source>
</evidence>
<feature type="transmembrane region" description="Helical" evidence="1">
    <location>
        <begin position="1015"/>
        <end position="1033"/>
    </location>
</feature>
<feature type="transmembrane region" description="Helical" evidence="1">
    <location>
        <begin position="928"/>
        <end position="946"/>
    </location>
</feature>
<feature type="transmembrane region" description="Helical" evidence="1">
    <location>
        <begin position="744"/>
        <end position="772"/>
    </location>
</feature>
<keyword evidence="4" id="KW-1185">Reference proteome</keyword>
<feature type="transmembrane region" description="Helical" evidence="1">
    <location>
        <begin position="976"/>
        <end position="995"/>
    </location>
</feature>
<evidence type="ECO:0000256" key="1">
    <source>
        <dbReference type="SAM" id="Phobius"/>
    </source>
</evidence>
<dbReference type="PANTHER" id="PTHR32158:SF20">
    <property type="match status" value="1"/>
</dbReference>
<keyword evidence="1" id="KW-1133">Transmembrane helix</keyword>
<dbReference type="RefSeq" id="XP_066934979.1">
    <property type="nucleotide sequence ID" value="XM_067078878.1"/>
</dbReference>